<dbReference type="GO" id="GO:0008803">
    <property type="term" value="F:bis(5'-nucleosyl)-tetraphosphatase (symmetrical) activity"/>
    <property type="evidence" value="ECO:0007669"/>
    <property type="project" value="UniProtKB-EC"/>
</dbReference>
<keyword evidence="5" id="KW-0408">Iron</keyword>
<dbReference type="Gene3D" id="1.10.3210.10">
    <property type="entry name" value="Hypothetical protein af1432"/>
    <property type="match status" value="1"/>
</dbReference>
<dbReference type="SMART" id="SM00471">
    <property type="entry name" value="HDc"/>
    <property type="match status" value="1"/>
</dbReference>
<dbReference type="OrthoDB" id="9782134at2"/>
<protein>
    <recommendedName>
        <fullName evidence="1">bis(5'-nucleosyl)-tetraphosphatase (symmetrical)</fullName>
        <ecNumber evidence="1">3.6.1.41</ecNumber>
    </recommendedName>
</protein>
<dbReference type="AlphaFoldDB" id="A0A3N9PAE5"/>
<dbReference type="PANTHER" id="PTHR35795:SF1">
    <property type="entry name" value="BIS(5'-NUCLEOSYL)-TETRAPHOSPHATASE, SYMMETRICAL"/>
    <property type="match status" value="1"/>
</dbReference>
<dbReference type="InterPro" id="IPR051094">
    <property type="entry name" value="Diverse_Catalytic_Enzymes"/>
</dbReference>
<keyword evidence="3" id="KW-0547">Nucleotide-binding</keyword>
<evidence type="ECO:0000256" key="4">
    <source>
        <dbReference type="ARBA" id="ARBA00022801"/>
    </source>
</evidence>
<comment type="caution">
    <text evidence="8">The sequence shown here is derived from an EMBL/GenBank/DDBJ whole genome shotgun (WGS) entry which is preliminary data.</text>
</comment>
<reference evidence="8 9" key="1">
    <citation type="submission" date="2018-11" db="EMBL/GenBank/DDBJ databases">
        <title>Genome sequence of strain 7197.</title>
        <authorList>
            <person name="Gao J."/>
            <person name="Sun J."/>
        </authorList>
    </citation>
    <scope>NUCLEOTIDE SEQUENCE [LARGE SCALE GENOMIC DNA]</scope>
    <source>
        <strain evidence="8 9">7197</strain>
    </source>
</reference>
<dbReference type="InterPro" id="IPR005249">
    <property type="entry name" value="YqeK"/>
</dbReference>
<keyword evidence="2" id="KW-0479">Metal-binding</keyword>
<keyword evidence="9" id="KW-1185">Reference proteome</keyword>
<dbReference type="PANTHER" id="PTHR35795">
    <property type="entry name" value="SLR1885 PROTEIN"/>
    <property type="match status" value="1"/>
</dbReference>
<dbReference type="GO" id="GO:0046872">
    <property type="term" value="F:metal ion binding"/>
    <property type="evidence" value="ECO:0007669"/>
    <property type="project" value="UniProtKB-KW"/>
</dbReference>
<dbReference type="EC" id="3.6.1.41" evidence="1"/>
<dbReference type="SUPFAM" id="SSF109604">
    <property type="entry name" value="HD-domain/PDEase-like"/>
    <property type="match status" value="1"/>
</dbReference>
<sequence>MEYSREALIKSVSTQMPEKRWKHTLGVMETAVKLAKKYGGDPERAEQAATLHDVAKYWPVERQRGIIEQNHLSPELLSYDKQLWHAEVGAFVAETEYGIKDAEVLDAIRYHTSGREGMTLMDKIVCLADYIEPGRDFPGVDRIRKLAKSSLEAGLVAGFDSTISLLLEKRKIVFPLTVMARNDLVRVLEENE</sequence>
<dbReference type="Proteomes" id="UP000282529">
    <property type="component" value="Unassembled WGS sequence"/>
</dbReference>
<feature type="domain" description="HD" evidence="7">
    <location>
        <begin position="20"/>
        <end position="134"/>
    </location>
</feature>
<accession>A0A3N9PAE5</accession>
<dbReference type="NCBIfam" id="TIGR00488">
    <property type="entry name" value="bis(5'-nucleosyl)-tetraphosphatase (symmetrical) YqeK"/>
    <property type="match status" value="1"/>
</dbReference>
<dbReference type="Pfam" id="PF01966">
    <property type="entry name" value="HD"/>
    <property type="match status" value="1"/>
</dbReference>
<evidence type="ECO:0000259" key="7">
    <source>
        <dbReference type="PROSITE" id="PS51831"/>
    </source>
</evidence>
<dbReference type="NCBIfam" id="TIGR00277">
    <property type="entry name" value="HDIG"/>
    <property type="match status" value="1"/>
</dbReference>
<dbReference type="RefSeq" id="WP_124694845.1">
    <property type="nucleotide sequence ID" value="NZ_JBHUFE010000008.1"/>
</dbReference>
<evidence type="ECO:0000256" key="3">
    <source>
        <dbReference type="ARBA" id="ARBA00022741"/>
    </source>
</evidence>
<organism evidence="8 9">
    <name type="scientific">Paenibacillus rhizophilus</name>
    <dbReference type="NCBI Taxonomy" id="1850366"/>
    <lineage>
        <taxon>Bacteria</taxon>
        <taxon>Bacillati</taxon>
        <taxon>Bacillota</taxon>
        <taxon>Bacilli</taxon>
        <taxon>Bacillales</taxon>
        <taxon>Paenibacillaceae</taxon>
        <taxon>Paenibacillus</taxon>
    </lineage>
</organism>
<name>A0A3N9PAE5_9BACL</name>
<evidence type="ECO:0000313" key="8">
    <source>
        <dbReference type="EMBL" id="RQW12809.1"/>
    </source>
</evidence>
<proteinExistence type="predicted"/>
<evidence type="ECO:0000256" key="6">
    <source>
        <dbReference type="ARBA" id="ARBA00049417"/>
    </source>
</evidence>
<dbReference type="PROSITE" id="PS51831">
    <property type="entry name" value="HD"/>
    <property type="match status" value="1"/>
</dbReference>
<dbReference type="EMBL" id="RQPI01000002">
    <property type="protein sequence ID" value="RQW12809.1"/>
    <property type="molecule type" value="Genomic_DNA"/>
</dbReference>
<evidence type="ECO:0000256" key="5">
    <source>
        <dbReference type="ARBA" id="ARBA00023004"/>
    </source>
</evidence>
<evidence type="ECO:0000256" key="1">
    <source>
        <dbReference type="ARBA" id="ARBA00012506"/>
    </source>
</evidence>
<dbReference type="InterPro" id="IPR006674">
    <property type="entry name" value="HD_domain"/>
</dbReference>
<evidence type="ECO:0000256" key="2">
    <source>
        <dbReference type="ARBA" id="ARBA00022723"/>
    </source>
</evidence>
<comment type="catalytic activity">
    <reaction evidence="6">
        <text>P(1),P(4)-bis(5'-adenosyl) tetraphosphate + H2O = 2 ADP + 2 H(+)</text>
        <dbReference type="Rhea" id="RHEA:24252"/>
        <dbReference type="ChEBI" id="CHEBI:15377"/>
        <dbReference type="ChEBI" id="CHEBI:15378"/>
        <dbReference type="ChEBI" id="CHEBI:58141"/>
        <dbReference type="ChEBI" id="CHEBI:456216"/>
        <dbReference type="EC" id="3.6.1.41"/>
    </reaction>
</comment>
<gene>
    <name evidence="8" type="ORF">EH198_07145</name>
</gene>
<dbReference type="InterPro" id="IPR006675">
    <property type="entry name" value="HDIG_dom"/>
</dbReference>
<evidence type="ECO:0000313" key="9">
    <source>
        <dbReference type="Proteomes" id="UP000282529"/>
    </source>
</evidence>
<keyword evidence="4" id="KW-0378">Hydrolase</keyword>
<dbReference type="InterPro" id="IPR003607">
    <property type="entry name" value="HD/PDEase_dom"/>
</dbReference>
<dbReference type="GO" id="GO:0000166">
    <property type="term" value="F:nucleotide binding"/>
    <property type="evidence" value="ECO:0007669"/>
    <property type="project" value="UniProtKB-KW"/>
</dbReference>
<dbReference type="CDD" id="cd00077">
    <property type="entry name" value="HDc"/>
    <property type="match status" value="1"/>
</dbReference>